<feature type="domain" description="CD-NTase associated protein 4-like DNA endonuclease" evidence="1">
    <location>
        <begin position="6"/>
        <end position="174"/>
    </location>
</feature>
<sequence>MLRVHQESKDDYCILFEVHDDVVLLNHSTNPTEAYFYQVKTKTPGKKSSGTWSLTNLLSRKTDAKEQKLSSILGKLYAQYLRFESYAKKMVFVSDAAFKIELKSEITSTDLELISLKELDDSSLLKIKDILMDEHQLKSEPEGLELFQLERTPLSVPDHQRHTEGIISEFLEKETDGSILPRPFHQALRSEVQIRNNRESIAASPQDMIRHRGISRADLKGMINSAQSIIKQNDLYDTIRSQLEAEKMNFFERNSLMQSVREFFRERLDQTNLLIVDASQKAVQLIQQMDNQIFDGDTPLDSAILYLATLDEKEFDFIRTNYSQDFLNAMFLVLIYEQKPSKTDSEHEEKSS</sequence>
<accession>A0A517PHU2</accession>
<dbReference type="AlphaFoldDB" id="A0A517PHU2"/>
<evidence type="ECO:0000259" key="1">
    <source>
        <dbReference type="Pfam" id="PF14130"/>
    </source>
</evidence>
<keyword evidence="3" id="KW-1185">Reference proteome</keyword>
<dbReference type="GO" id="GO:0004518">
    <property type="term" value="F:nuclease activity"/>
    <property type="evidence" value="ECO:0007669"/>
    <property type="project" value="InterPro"/>
</dbReference>
<dbReference type="InterPro" id="IPR025382">
    <property type="entry name" value="Cap4-like_endonuclease_dom"/>
</dbReference>
<organism evidence="2 3">
    <name type="scientific">Gimesia chilikensis</name>
    <dbReference type="NCBI Taxonomy" id="2605989"/>
    <lineage>
        <taxon>Bacteria</taxon>
        <taxon>Pseudomonadati</taxon>
        <taxon>Planctomycetota</taxon>
        <taxon>Planctomycetia</taxon>
        <taxon>Planctomycetales</taxon>
        <taxon>Planctomycetaceae</taxon>
        <taxon>Gimesia</taxon>
    </lineage>
</organism>
<proteinExistence type="predicted"/>
<name>A0A517PHU2_9PLAN</name>
<protein>
    <recommendedName>
        <fullName evidence="1">CD-NTase associated protein 4-like DNA endonuclease domain-containing protein</fullName>
    </recommendedName>
</protein>
<evidence type="ECO:0000313" key="3">
    <source>
        <dbReference type="Proteomes" id="UP000320421"/>
    </source>
</evidence>
<gene>
    <name evidence="2" type="ORF">HG66A1_07130</name>
</gene>
<reference evidence="2 3" key="1">
    <citation type="submission" date="2019-02" db="EMBL/GenBank/DDBJ databases">
        <title>Deep-cultivation of Planctomycetes and their phenomic and genomic characterization uncovers novel biology.</title>
        <authorList>
            <person name="Wiegand S."/>
            <person name="Jogler M."/>
            <person name="Boedeker C."/>
            <person name="Pinto D."/>
            <person name="Vollmers J."/>
            <person name="Rivas-Marin E."/>
            <person name="Kohn T."/>
            <person name="Peeters S.H."/>
            <person name="Heuer A."/>
            <person name="Rast P."/>
            <person name="Oberbeckmann S."/>
            <person name="Bunk B."/>
            <person name="Jeske O."/>
            <person name="Meyerdierks A."/>
            <person name="Storesund J.E."/>
            <person name="Kallscheuer N."/>
            <person name="Luecker S."/>
            <person name="Lage O.M."/>
            <person name="Pohl T."/>
            <person name="Merkel B.J."/>
            <person name="Hornburger P."/>
            <person name="Mueller R.-W."/>
            <person name="Bruemmer F."/>
            <person name="Labrenz M."/>
            <person name="Spormann A.M."/>
            <person name="Op den Camp H."/>
            <person name="Overmann J."/>
            <person name="Amann R."/>
            <person name="Jetten M.S.M."/>
            <person name="Mascher T."/>
            <person name="Medema M.H."/>
            <person name="Devos D.P."/>
            <person name="Kaster A.-K."/>
            <person name="Ovreas L."/>
            <person name="Rohde M."/>
            <person name="Galperin M.Y."/>
            <person name="Jogler C."/>
        </authorList>
    </citation>
    <scope>NUCLEOTIDE SEQUENCE [LARGE SCALE GENOMIC DNA]</scope>
    <source>
        <strain evidence="2 3">HG66A1</strain>
    </source>
</reference>
<evidence type="ECO:0000313" key="2">
    <source>
        <dbReference type="EMBL" id="QDT18950.1"/>
    </source>
</evidence>
<dbReference type="Proteomes" id="UP000320421">
    <property type="component" value="Chromosome"/>
</dbReference>
<dbReference type="Pfam" id="PF14130">
    <property type="entry name" value="Cap4_nuclease"/>
    <property type="match status" value="1"/>
</dbReference>
<dbReference type="EMBL" id="CP036266">
    <property type="protein sequence ID" value="QDT18950.1"/>
    <property type="molecule type" value="Genomic_DNA"/>
</dbReference>